<dbReference type="InterPro" id="IPR015797">
    <property type="entry name" value="NUDIX_hydrolase-like_dom_sf"/>
</dbReference>
<keyword evidence="11" id="KW-1185">Reference proteome</keyword>
<dbReference type="InterPro" id="IPR020476">
    <property type="entry name" value="Nudix_hydrolase"/>
</dbReference>
<dbReference type="GO" id="GO:0016462">
    <property type="term" value="F:pyrophosphatase activity"/>
    <property type="evidence" value="ECO:0007669"/>
    <property type="project" value="UniProtKB-ARBA"/>
</dbReference>
<dbReference type="GO" id="GO:0005829">
    <property type="term" value="C:cytosol"/>
    <property type="evidence" value="ECO:0007669"/>
    <property type="project" value="TreeGrafter"/>
</dbReference>
<feature type="domain" description="Nudix hydrolase" evidence="9">
    <location>
        <begin position="50"/>
        <end position="177"/>
    </location>
</feature>
<evidence type="ECO:0000256" key="4">
    <source>
        <dbReference type="ARBA" id="ARBA00016377"/>
    </source>
</evidence>
<evidence type="ECO:0000313" key="11">
    <source>
        <dbReference type="Proteomes" id="UP001165393"/>
    </source>
</evidence>
<dbReference type="SUPFAM" id="SSF55811">
    <property type="entry name" value="Nudix"/>
    <property type="match status" value="1"/>
</dbReference>
<dbReference type="Pfam" id="PF00293">
    <property type="entry name" value="NUDIX"/>
    <property type="match status" value="1"/>
</dbReference>
<dbReference type="PROSITE" id="PS51462">
    <property type="entry name" value="NUDIX"/>
    <property type="match status" value="1"/>
</dbReference>
<comment type="caution">
    <text evidence="10">The sequence shown here is derived from an EMBL/GenBank/DDBJ whole genome shotgun (WGS) entry which is preliminary data.</text>
</comment>
<evidence type="ECO:0000259" key="9">
    <source>
        <dbReference type="PROSITE" id="PS51462"/>
    </source>
</evidence>
<evidence type="ECO:0000256" key="2">
    <source>
        <dbReference type="ARBA" id="ARBA00001946"/>
    </source>
</evidence>
<gene>
    <name evidence="10" type="ORF">NAF29_13000</name>
</gene>
<dbReference type="InterPro" id="IPR000086">
    <property type="entry name" value="NUDIX_hydrolase_dom"/>
</dbReference>
<reference evidence="10 11" key="1">
    <citation type="journal article" date="2013" name="Antonie Van Leeuwenhoek">
        <title>Echinimonas agarilytica gen. nov., sp. nov., a new gammaproteobacterium isolated from the sea urchin Strongylocentrotus intermedius.</title>
        <authorList>
            <person name="Nedashkovskaya O.I."/>
            <person name="Stenkova A.M."/>
            <person name="Zhukova N.V."/>
            <person name="Van Trappen S."/>
            <person name="Lee J.S."/>
            <person name="Kim S.B."/>
        </authorList>
    </citation>
    <scope>NUCLEOTIDE SEQUENCE [LARGE SCALE GENOMIC DNA]</scope>
    <source>
        <strain evidence="10 11">KMM 6351</strain>
    </source>
</reference>
<evidence type="ECO:0000313" key="10">
    <source>
        <dbReference type="EMBL" id="MCM2680579.1"/>
    </source>
</evidence>
<sequence length="190" mass="21225">MKNRDDIDEDINPWTRLTSKVVYENLWISVTHQDVIHPSGVKGIYGLVHFKGVAAAVIPIEGEYTWLVGQYRYALNQWSWEVPMGGVLAGEDVELGALRELQEETGMTAQHISHVMSLHTSNSITDERAEIYWASGLTFGVANPDDSEQLKIKKITIKECVAMIDRGEITDAISVAGLLSISRKLFSDHQ</sequence>
<name>A0AA41W9D1_9GAMM</name>
<dbReference type="GO" id="GO:0006753">
    <property type="term" value="P:nucleoside phosphate metabolic process"/>
    <property type="evidence" value="ECO:0007669"/>
    <property type="project" value="TreeGrafter"/>
</dbReference>
<evidence type="ECO:0000256" key="8">
    <source>
        <dbReference type="RuleBase" id="RU003476"/>
    </source>
</evidence>
<accession>A0AA41W9D1</accession>
<dbReference type="EMBL" id="JAMQGP010000006">
    <property type="protein sequence ID" value="MCM2680579.1"/>
    <property type="molecule type" value="Genomic_DNA"/>
</dbReference>
<dbReference type="PRINTS" id="PR00502">
    <property type="entry name" value="NUDIXFAMILY"/>
</dbReference>
<evidence type="ECO:0000256" key="1">
    <source>
        <dbReference type="ARBA" id="ARBA00000847"/>
    </source>
</evidence>
<evidence type="ECO:0000256" key="7">
    <source>
        <dbReference type="ARBA" id="ARBA00032272"/>
    </source>
</evidence>
<dbReference type="AlphaFoldDB" id="A0AA41W9D1"/>
<organism evidence="10 11">
    <name type="scientific">Echinimonas agarilytica</name>
    <dbReference type="NCBI Taxonomy" id="1215918"/>
    <lineage>
        <taxon>Bacteria</taxon>
        <taxon>Pseudomonadati</taxon>
        <taxon>Pseudomonadota</taxon>
        <taxon>Gammaproteobacteria</taxon>
        <taxon>Alteromonadales</taxon>
        <taxon>Echinimonadaceae</taxon>
        <taxon>Echinimonas</taxon>
    </lineage>
</organism>
<dbReference type="Proteomes" id="UP001165393">
    <property type="component" value="Unassembled WGS sequence"/>
</dbReference>
<protein>
    <recommendedName>
        <fullName evidence="4">GDP-mannose pyrophosphatase</fullName>
    </recommendedName>
    <alternativeName>
        <fullName evidence="6">GDP-mannose hydrolase</fullName>
    </alternativeName>
    <alternativeName>
        <fullName evidence="7">GDPMK</fullName>
    </alternativeName>
</protein>
<dbReference type="PANTHER" id="PTHR11839:SF18">
    <property type="entry name" value="NUDIX HYDROLASE DOMAIN-CONTAINING PROTEIN"/>
    <property type="match status" value="1"/>
</dbReference>
<dbReference type="InterPro" id="IPR020084">
    <property type="entry name" value="NUDIX_hydrolase_CS"/>
</dbReference>
<comment type="catalytic activity">
    <reaction evidence="1">
        <text>GDP-alpha-D-mannose + H2O = alpha-D-mannose 1-phosphate + GMP + 2 H(+)</text>
        <dbReference type="Rhea" id="RHEA:27978"/>
        <dbReference type="ChEBI" id="CHEBI:15377"/>
        <dbReference type="ChEBI" id="CHEBI:15378"/>
        <dbReference type="ChEBI" id="CHEBI:57527"/>
        <dbReference type="ChEBI" id="CHEBI:58115"/>
        <dbReference type="ChEBI" id="CHEBI:58409"/>
    </reaction>
</comment>
<evidence type="ECO:0000256" key="5">
    <source>
        <dbReference type="ARBA" id="ARBA00022801"/>
    </source>
</evidence>
<keyword evidence="5 8" id="KW-0378">Hydrolase</keyword>
<dbReference type="CDD" id="cd24161">
    <property type="entry name" value="NUDIX_ADPRase_Ndx2"/>
    <property type="match status" value="1"/>
</dbReference>
<evidence type="ECO:0000256" key="6">
    <source>
        <dbReference type="ARBA" id="ARBA00032162"/>
    </source>
</evidence>
<dbReference type="RefSeq" id="WP_251262035.1">
    <property type="nucleotide sequence ID" value="NZ_JAMQGP010000006.1"/>
</dbReference>
<dbReference type="PANTHER" id="PTHR11839">
    <property type="entry name" value="UDP/ADP-SUGAR PYROPHOSPHATASE"/>
    <property type="match status" value="1"/>
</dbReference>
<dbReference type="Gene3D" id="3.90.79.10">
    <property type="entry name" value="Nucleoside Triphosphate Pyrophosphohydrolase"/>
    <property type="match status" value="1"/>
</dbReference>
<evidence type="ECO:0000256" key="3">
    <source>
        <dbReference type="ARBA" id="ARBA00007275"/>
    </source>
</evidence>
<dbReference type="GO" id="GO:0019693">
    <property type="term" value="P:ribose phosphate metabolic process"/>
    <property type="evidence" value="ECO:0007669"/>
    <property type="project" value="TreeGrafter"/>
</dbReference>
<comment type="cofactor">
    <cofactor evidence="2">
        <name>Mg(2+)</name>
        <dbReference type="ChEBI" id="CHEBI:18420"/>
    </cofactor>
</comment>
<proteinExistence type="inferred from homology"/>
<dbReference type="PROSITE" id="PS00893">
    <property type="entry name" value="NUDIX_BOX"/>
    <property type="match status" value="1"/>
</dbReference>
<comment type="similarity">
    <text evidence="3">Belongs to the Nudix hydrolase family. NudK subfamily.</text>
</comment>